<evidence type="ECO:0000256" key="3">
    <source>
        <dbReference type="ARBA" id="ARBA00022741"/>
    </source>
</evidence>
<organism evidence="7 8">
    <name type="scientific">Malus domestica</name>
    <name type="common">Apple</name>
    <name type="synonym">Pyrus malus</name>
    <dbReference type="NCBI Taxonomy" id="3750"/>
    <lineage>
        <taxon>Eukaryota</taxon>
        <taxon>Viridiplantae</taxon>
        <taxon>Streptophyta</taxon>
        <taxon>Embryophyta</taxon>
        <taxon>Tracheophyta</taxon>
        <taxon>Spermatophyta</taxon>
        <taxon>Magnoliopsida</taxon>
        <taxon>eudicotyledons</taxon>
        <taxon>Gunneridae</taxon>
        <taxon>Pentapetalae</taxon>
        <taxon>rosids</taxon>
        <taxon>fabids</taxon>
        <taxon>Rosales</taxon>
        <taxon>Rosaceae</taxon>
        <taxon>Amygdaloideae</taxon>
        <taxon>Maleae</taxon>
        <taxon>Malus</taxon>
    </lineage>
</organism>
<dbReference type="PANTHER" id="PTHR43450:SF1">
    <property type="entry name" value="ASPARTATE--TRNA LIGASE, CYTOPLASMIC"/>
    <property type="match status" value="1"/>
</dbReference>
<comment type="caution">
    <text evidence="7">The sequence shown here is derived from an EMBL/GenBank/DDBJ whole genome shotgun (WGS) entry which is preliminary data.</text>
</comment>
<feature type="domain" description="Aminoacyl-tRNA synthetase class II (D/K/N)" evidence="6">
    <location>
        <begin position="87"/>
        <end position="162"/>
    </location>
</feature>
<feature type="compositionally biased region" description="Basic and acidic residues" evidence="5">
    <location>
        <begin position="189"/>
        <end position="243"/>
    </location>
</feature>
<feature type="region of interest" description="Disordered" evidence="5">
    <location>
        <begin position="188"/>
        <end position="243"/>
    </location>
</feature>
<dbReference type="InterPro" id="IPR004364">
    <property type="entry name" value="Aa-tRNA-synt_II"/>
</dbReference>
<dbReference type="AlphaFoldDB" id="A0A498IGR9"/>
<evidence type="ECO:0000256" key="1">
    <source>
        <dbReference type="ARBA" id="ARBA00022490"/>
    </source>
</evidence>
<dbReference type="InterPro" id="IPR045864">
    <property type="entry name" value="aa-tRNA-synth_II/BPL/LPL"/>
</dbReference>
<evidence type="ECO:0000313" key="7">
    <source>
        <dbReference type="EMBL" id="RXH80443.1"/>
    </source>
</evidence>
<reference evidence="7 8" key="1">
    <citation type="submission" date="2018-10" db="EMBL/GenBank/DDBJ databases">
        <title>A high-quality apple genome assembly.</title>
        <authorList>
            <person name="Hu J."/>
        </authorList>
    </citation>
    <scope>NUCLEOTIDE SEQUENCE [LARGE SCALE GENOMIC DNA]</scope>
    <source>
        <strain evidence="8">cv. HFTH1</strain>
        <tissue evidence="7">Young leaf</tissue>
    </source>
</reference>
<feature type="region of interest" description="Disordered" evidence="5">
    <location>
        <begin position="273"/>
        <end position="318"/>
    </location>
</feature>
<keyword evidence="2" id="KW-0436">Ligase</keyword>
<keyword evidence="4" id="KW-0067">ATP-binding</keyword>
<dbReference type="InterPro" id="IPR004523">
    <property type="entry name" value="Asp-tRNA_synthase_2"/>
</dbReference>
<gene>
    <name evidence="7" type="ORF">DVH24_004357</name>
</gene>
<dbReference type="SUPFAM" id="SSF55681">
    <property type="entry name" value="Class II aaRS and biotin synthetases"/>
    <property type="match status" value="1"/>
</dbReference>
<dbReference type="GO" id="GO:0017101">
    <property type="term" value="C:aminoacyl-tRNA synthetase multienzyme complex"/>
    <property type="evidence" value="ECO:0007669"/>
    <property type="project" value="TreeGrafter"/>
</dbReference>
<proteinExistence type="predicted"/>
<dbReference type="STRING" id="3750.A0A498IGR9"/>
<dbReference type="PANTHER" id="PTHR43450">
    <property type="entry name" value="ASPARTYL-TRNA SYNTHETASE"/>
    <property type="match status" value="1"/>
</dbReference>
<evidence type="ECO:0000256" key="4">
    <source>
        <dbReference type="ARBA" id="ARBA00022840"/>
    </source>
</evidence>
<sequence>MDTIVTFGTRDGMEQSGTRRSVPCLVSLKRVERAVPRNKFWIIFCSTSPWNGLFHVEVQVRKLYCVSKAAVLPINIEDAARSDVEIEKALQGIFHIQSQVGNIFRQFLISEGFFEIHSPKLIAGSSEGGAAVFRLNYKGQDAYLAQSPQLHKQMAICGDFGKLRTPLPTGICVSSLALMLRWRSRGTTLRRDGTGRDGTGRNGTRRDGTGRDGTERDGTERDGTGRDGTGRDGTERDETGRNEGVIFEKDMGYICLKMVKHCVPQTWNKPVLGGRRDAKTPKICPKEQPVPPIFGAPNAGRNASSRSVPSRPTYQTHP</sequence>
<dbReference type="EMBL" id="RDQH01000338">
    <property type="protein sequence ID" value="RXH80443.1"/>
    <property type="molecule type" value="Genomic_DNA"/>
</dbReference>
<dbReference type="GO" id="GO:0005524">
    <property type="term" value="F:ATP binding"/>
    <property type="evidence" value="ECO:0007669"/>
    <property type="project" value="InterPro"/>
</dbReference>
<keyword evidence="8" id="KW-1185">Reference proteome</keyword>
<protein>
    <recommendedName>
        <fullName evidence="6">Aminoacyl-tRNA synthetase class II (D/K/N) domain-containing protein</fullName>
    </recommendedName>
</protein>
<name>A0A498IGR9_MALDO</name>
<dbReference type="GO" id="GO:0006422">
    <property type="term" value="P:aspartyl-tRNA aminoacylation"/>
    <property type="evidence" value="ECO:0007669"/>
    <property type="project" value="InterPro"/>
</dbReference>
<keyword evidence="1" id="KW-0963">Cytoplasm</keyword>
<dbReference type="GO" id="GO:0004815">
    <property type="term" value="F:aspartate-tRNA ligase activity"/>
    <property type="evidence" value="ECO:0007669"/>
    <property type="project" value="InterPro"/>
</dbReference>
<dbReference type="Pfam" id="PF00152">
    <property type="entry name" value="tRNA-synt_2"/>
    <property type="match status" value="1"/>
</dbReference>
<evidence type="ECO:0000256" key="2">
    <source>
        <dbReference type="ARBA" id="ARBA00022598"/>
    </source>
</evidence>
<dbReference type="Proteomes" id="UP000290289">
    <property type="component" value="Chromosome 12"/>
</dbReference>
<evidence type="ECO:0000259" key="6">
    <source>
        <dbReference type="Pfam" id="PF00152"/>
    </source>
</evidence>
<evidence type="ECO:0000313" key="8">
    <source>
        <dbReference type="Proteomes" id="UP000290289"/>
    </source>
</evidence>
<dbReference type="GO" id="GO:0005829">
    <property type="term" value="C:cytosol"/>
    <property type="evidence" value="ECO:0007669"/>
    <property type="project" value="TreeGrafter"/>
</dbReference>
<keyword evidence="3" id="KW-0547">Nucleotide-binding</keyword>
<dbReference type="Gene3D" id="3.30.930.10">
    <property type="entry name" value="Bira Bifunctional Protein, Domain 2"/>
    <property type="match status" value="1"/>
</dbReference>
<dbReference type="GO" id="GO:0003723">
    <property type="term" value="F:RNA binding"/>
    <property type="evidence" value="ECO:0007669"/>
    <property type="project" value="TreeGrafter"/>
</dbReference>
<feature type="compositionally biased region" description="Polar residues" evidence="5">
    <location>
        <begin position="301"/>
        <end position="318"/>
    </location>
</feature>
<accession>A0A498IGR9</accession>
<evidence type="ECO:0000256" key="5">
    <source>
        <dbReference type="SAM" id="MobiDB-lite"/>
    </source>
</evidence>